<sequence>MFVKICGLSTAADVAAAVAAGADAVGFVLTESPRRVDPGLARDLVAAVPENVLTVAVFREEPAEYVRAAVQAAGVRAVQLHGNHPAAAFAELSDLGLPLIRATSAAKAAGADCGDLGEDLLLLDAPVPGAGEPWDWTELGAKPPAGKWLLAGGLNPANVGAAIAAASPWGVDVSSGVEVRRGVKDPALITAFLRAAKSA</sequence>
<evidence type="ECO:0000313" key="11">
    <source>
        <dbReference type="EMBL" id="MFC5885592.1"/>
    </source>
</evidence>
<dbReference type="EC" id="5.3.1.24" evidence="3 9"/>
<keyword evidence="5 9" id="KW-0028">Amino-acid biosynthesis</keyword>
<comment type="similarity">
    <text evidence="9">Belongs to the TrpF family.</text>
</comment>
<dbReference type="InterPro" id="IPR001240">
    <property type="entry name" value="PRAI_dom"/>
</dbReference>
<accession>A0ABW1EUJ1</accession>
<keyword evidence="12" id="KW-1185">Reference proteome</keyword>
<keyword evidence="6 9" id="KW-0822">Tryptophan biosynthesis</keyword>
<dbReference type="Proteomes" id="UP001596067">
    <property type="component" value="Unassembled WGS sequence"/>
</dbReference>
<comment type="caution">
    <text evidence="11">The sequence shown here is derived from an EMBL/GenBank/DDBJ whole genome shotgun (WGS) entry which is preliminary data.</text>
</comment>
<gene>
    <name evidence="9" type="primary">trpF</name>
    <name evidence="11" type="ORF">ACFP0N_11485</name>
</gene>
<evidence type="ECO:0000256" key="8">
    <source>
        <dbReference type="ARBA" id="ARBA00023235"/>
    </source>
</evidence>
<dbReference type="InterPro" id="IPR044643">
    <property type="entry name" value="TrpF_fam"/>
</dbReference>
<feature type="domain" description="N-(5'phosphoribosyl) anthranilate isomerase (PRAI)" evidence="10">
    <location>
        <begin position="3"/>
        <end position="193"/>
    </location>
</feature>
<evidence type="ECO:0000256" key="5">
    <source>
        <dbReference type="ARBA" id="ARBA00022605"/>
    </source>
</evidence>
<dbReference type="SUPFAM" id="SSF51366">
    <property type="entry name" value="Ribulose-phoshate binding barrel"/>
    <property type="match status" value="1"/>
</dbReference>
<evidence type="ECO:0000256" key="7">
    <source>
        <dbReference type="ARBA" id="ARBA00023141"/>
    </source>
</evidence>
<evidence type="ECO:0000256" key="4">
    <source>
        <dbReference type="ARBA" id="ARBA00022272"/>
    </source>
</evidence>
<evidence type="ECO:0000256" key="2">
    <source>
        <dbReference type="ARBA" id="ARBA00004664"/>
    </source>
</evidence>
<dbReference type="InterPro" id="IPR011060">
    <property type="entry name" value="RibuloseP-bd_barrel"/>
</dbReference>
<dbReference type="CDD" id="cd00405">
    <property type="entry name" value="PRAI"/>
    <property type="match status" value="1"/>
</dbReference>
<dbReference type="Gene3D" id="3.20.20.70">
    <property type="entry name" value="Aldolase class I"/>
    <property type="match status" value="1"/>
</dbReference>
<comment type="pathway">
    <text evidence="2 9">Amino-acid biosynthesis; L-tryptophan biosynthesis; L-tryptophan from chorismate: step 3/5.</text>
</comment>
<dbReference type="Pfam" id="PF00697">
    <property type="entry name" value="PRAI"/>
    <property type="match status" value="1"/>
</dbReference>
<dbReference type="RefSeq" id="WP_313761754.1">
    <property type="nucleotide sequence ID" value="NZ_BAAAVH010000049.1"/>
</dbReference>
<evidence type="ECO:0000256" key="1">
    <source>
        <dbReference type="ARBA" id="ARBA00001164"/>
    </source>
</evidence>
<dbReference type="PANTHER" id="PTHR42894">
    <property type="entry name" value="N-(5'-PHOSPHORIBOSYL)ANTHRANILATE ISOMERASE"/>
    <property type="match status" value="1"/>
</dbReference>
<keyword evidence="8 9" id="KW-0413">Isomerase</keyword>
<dbReference type="GO" id="GO:0016853">
    <property type="term" value="F:isomerase activity"/>
    <property type="evidence" value="ECO:0007669"/>
    <property type="project" value="UniProtKB-KW"/>
</dbReference>
<proteinExistence type="inferred from homology"/>
<keyword evidence="7 9" id="KW-0057">Aromatic amino acid biosynthesis</keyword>
<comment type="catalytic activity">
    <reaction evidence="1 9">
        <text>N-(5-phospho-beta-D-ribosyl)anthranilate = 1-(2-carboxyphenylamino)-1-deoxy-D-ribulose 5-phosphate</text>
        <dbReference type="Rhea" id="RHEA:21540"/>
        <dbReference type="ChEBI" id="CHEBI:18277"/>
        <dbReference type="ChEBI" id="CHEBI:58613"/>
        <dbReference type="EC" id="5.3.1.24"/>
    </reaction>
</comment>
<name>A0ABW1EUJ1_9ACTN</name>
<evidence type="ECO:0000256" key="3">
    <source>
        <dbReference type="ARBA" id="ARBA00012572"/>
    </source>
</evidence>
<dbReference type="InterPro" id="IPR013785">
    <property type="entry name" value="Aldolase_TIM"/>
</dbReference>
<evidence type="ECO:0000256" key="9">
    <source>
        <dbReference type="HAMAP-Rule" id="MF_00135"/>
    </source>
</evidence>
<protein>
    <recommendedName>
        <fullName evidence="4 9">N-(5'-phosphoribosyl)anthranilate isomerase</fullName>
        <shortName evidence="9">PRAI</shortName>
        <ecNumber evidence="3 9">5.3.1.24</ecNumber>
    </recommendedName>
</protein>
<reference evidence="12" key="1">
    <citation type="journal article" date="2019" name="Int. J. Syst. Evol. Microbiol.">
        <title>The Global Catalogue of Microorganisms (GCM) 10K type strain sequencing project: providing services to taxonomists for standard genome sequencing and annotation.</title>
        <authorList>
            <consortium name="The Broad Institute Genomics Platform"/>
            <consortium name="The Broad Institute Genome Sequencing Center for Infectious Disease"/>
            <person name="Wu L."/>
            <person name="Ma J."/>
        </authorList>
    </citation>
    <scope>NUCLEOTIDE SEQUENCE [LARGE SCALE GENOMIC DNA]</scope>
    <source>
        <strain evidence="12">CGMCC 4.1469</strain>
    </source>
</reference>
<dbReference type="EMBL" id="JBHSOD010000010">
    <property type="protein sequence ID" value="MFC5885592.1"/>
    <property type="molecule type" value="Genomic_DNA"/>
</dbReference>
<evidence type="ECO:0000313" key="12">
    <source>
        <dbReference type="Proteomes" id="UP001596067"/>
    </source>
</evidence>
<organism evidence="11 12">
    <name type="scientific">Kitasatospora aburaviensis</name>
    <dbReference type="NCBI Taxonomy" id="67265"/>
    <lineage>
        <taxon>Bacteria</taxon>
        <taxon>Bacillati</taxon>
        <taxon>Actinomycetota</taxon>
        <taxon>Actinomycetes</taxon>
        <taxon>Kitasatosporales</taxon>
        <taxon>Streptomycetaceae</taxon>
        <taxon>Kitasatospora</taxon>
    </lineage>
</organism>
<dbReference type="PANTHER" id="PTHR42894:SF1">
    <property type="entry name" value="N-(5'-PHOSPHORIBOSYL)ANTHRANILATE ISOMERASE"/>
    <property type="match status" value="1"/>
</dbReference>
<dbReference type="HAMAP" id="MF_00135">
    <property type="entry name" value="PRAI"/>
    <property type="match status" value="1"/>
</dbReference>
<evidence type="ECO:0000259" key="10">
    <source>
        <dbReference type="Pfam" id="PF00697"/>
    </source>
</evidence>
<evidence type="ECO:0000256" key="6">
    <source>
        <dbReference type="ARBA" id="ARBA00022822"/>
    </source>
</evidence>